<dbReference type="GeneID" id="105232137"/>
<dbReference type="RefSeq" id="XP_011212050.2">
    <property type="nucleotide sequence ID" value="XM_011213748.4"/>
</dbReference>
<evidence type="ECO:0000313" key="2">
    <source>
        <dbReference type="EMBL" id="JAC39050.1"/>
    </source>
</evidence>
<dbReference type="EMBL" id="GAKP01019902">
    <property type="protein sequence ID" value="JAC39050.1"/>
    <property type="molecule type" value="Transcribed_RNA"/>
</dbReference>
<protein>
    <submittedName>
        <fullName evidence="2">Uncharacterized protein</fullName>
    </submittedName>
</protein>
<sequence length="188" mass="20901">MSANTTTPTSSTSACSISPNGSGSGTEDIQYLLYLETLRRFRDDELNIKRQVDEKTRQYLEVKEEYLQLYAKYVKLTTLAATRCALLGDNHLPFDKIAAADKDILAITQKLATGDVVETISENAVRECRDKLEACESHEKLKQLSHELAESKATVRAVQSSTETVEATIETATLQSLDYFVDEVGNRS</sequence>
<dbReference type="OrthoDB" id="7947102at2759"/>
<feature type="compositionally biased region" description="Low complexity" evidence="1">
    <location>
        <begin position="1"/>
        <end position="20"/>
    </location>
</feature>
<dbReference type="AlphaFoldDB" id="A0A034VB87"/>
<dbReference type="KEGG" id="bdr:105232137"/>
<evidence type="ECO:0000256" key="1">
    <source>
        <dbReference type="SAM" id="MobiDB-lite"/>
    </source>
</evidence>
<accession>A0A034VB87</accession>
<feature type="region of interest" description="Disordered" evidence="1">
    <location>
        <begin position="1"/>
        <end position="24"/>
    </location>
</feature>
<reference evidence="2" key="1">
    <citation type="journal article" date="2014" name="BMC Genomics">
        <title>Characterizing the developmental transcriptome of the oriental fruit fly, Bactrocera dorsalis (Diptera: Tephritidae) through comparative genomic analysis with Drosophila melanogaster utilizing modENCODE datasets.</title>
        <authorList>
            <person name="Geib S.M."/>
            <person name="Calla B."/>
            <person name="Hall B."/>
            <person name="Hou S."/>
            <person name="Manoukis N.C."/>
        </authorList>
    </citation>
    <scope>NUCLEOTIDE SEQUENCE</scope>
    <source>
        <strain evidence="2">Punador</strain>
    </source>
</reference>
<organism evidence="2">
    <name type="scientific">Bactrocera dorsalis</name>
    <name type="common">Oriental fruit fly</name>
    <name type="synonym">Dacus dorsalis</name>
    <dbReference type="NCBI Taxonomy" id="27457"/>
    <lineage>
        <taxon>Eukaryota</taxon>
        <taxon>Metazoa</taxon>
        <taxon>Ecdysozoa</taxon>
        <taxon>Arthropoda</taxon>
        <taxon>Hexapoda</taxon>
        <taxon>Insecta</taxon>
        <taxon>Pterygota</taxon>
        <taxon>Neoptera</taxon>
        <taxon>Endopterygota</taxon>
        <taxon>Diptera</taxon>
        <taxon>Brachycera</taxon>
        <taxon>Muscomorpha</taxon>
        <taxon>Tephritoidea</taxon>
        <taxon>Tephritidae</taxon>
        <taxon>Bactrocera</taxon>
        <taxon>Bactrocera</taxon>
    </lineage>
</organism>
<name>A0A034VB87_BACDO</name>
<proteinExistence type="predicted"/>